<accession>A0ABT0GSC4</accession>
<comment type="caution">
    <text evidence="1">The sequence shown here is derived from an EMBL/GenBank/DDBJ whole genome shotgun (WGS) entry which is preliminary data.</text>
</comment>
<gene>
    <name evidence="1" type="ORF">M0H32_07340</name>
</gene>
<reference evidence="1" key="1">
    <citation type="submission" date="2022-04" db="EMBL/GenBank/DDBJ databases">
        <title>Roseibium sp. CAU 1639 isolated from mud.</title>
        <authorList>
            <person name="Kim W."/>
        </authorList>
    </citation>
    <scope>NUCLEOTIDE SEQUENCE</scope>
    <source>
        <strain evidence="1">CAU 1639</strain>
    </source>
</reference>
<dbReference type="Proteomes" id="UP001431221">
    <property type="component" value="Unassembled WGS sequence"/>
</dbReference>
<protein>
    <submittedName>
        <fullName evidence="1">Uncharacterized protein</fullName>
    </submittedName>
</protein>
<evidence type="ECO:0000313" key="2">
    <source>
        <dbReference type="Proteomes" id="UP001431221"/>
    </source>
</evidence>
<dbReference type="EMBL" id="JALNMJ010000004">
    <property type="protein sequence ID" value="MCK7611967.1"/>
    <property type="molecule type" value="Genomic_DNA"/>
</dbReference>
<dbReference type="RefSeq" id="WP_248152723.1">
    <property type="nucleotide sequence ID" value="NZ_JALNMJ010000004.1"/>
</dbReference>
<proteinExistence type="predicted"/>
<evidence type="ECO:0000313" key="1">
    <source>
        <dbReference type="EMBL" id="MCK7611967.1"/>
    </source>
</evidence>
<keyword evidence="2" id="KW-1185">Reference proteome</keyword>
<name>A0ABT0GSC4_9HYPH</name>
<sequence>MTRKRDTAPETAGKPFVLLETVPDLGTRGSIKSLNDEQVGELGAKVRPASSRDLEIAGKA</sequence>
<organism evidence="1 2">
    <name type="scientific">Roseibium sediminicola</name>
    <dbReference type="NCBI Taxonomy" id="2933272"/>
    <lineage>
        <taxon>Bacteria</taxon>
        <taxon>Pseudomonadati</taxon>
        <taxon>Pseudomonadota</taxon>
        <taxon>Alphaproteobacteria</taxon>
        <taxon>Hyphomicrobiales</taxon>
        <taxon>Stappiaceae</taxon>
        <taxon>Roseibium</taxon>
    </lineage>
</organism>